<dbReference type="Proteomes" id="UP001501920">
    <property type="component" value="Chromosome 12"/>
</dbReference>
<dbReference type="GeneTree" id="ENSGT01050000245162"/>
<proteinExistence type="predicted"/>
<keyword evidence="3 5" id="KW-0472">Membrane</keyword>
<comment type="subcellular location">
    <subcellularLocation>
        <location evidence="1">Membrane</location>
    </subcellularLocation>
</comment>
<evidence type="ECO:0000256" key="3">
    <source>
        <dbReference type="ARBA" id="ARBA00023136"/>
    </source>
</evidence>
<dbReference type="PANTHER" id="PTHR11860">
    <property type="entry name" value="POLYMERIC-IMMUNOGLOBULIN RECEPTOR"/>
    <property type="match status" value="1"/>
</dbReference>
<accession>A0AAR2J9A3</accession>
<dbReference type="InterPro" id="IPR013783">
    <property type="entry name" value="Ig-like_fold"/>
</dbReference>
<dbReference type="Pfam" id="PF07686">
    <property type="entry name" value="V-set"/>
    <property type="match status" value="1"/>
</dbReference>
<keyword evidence="9" id="KW-1185">Reference proteome</keyword>
<dbReference type="Ensembl" id="ENSPNAT00000047264.1">
    <property type="protein sequence ID" value="ENSPNAP00000046426.1"/>
    <property type="gene ID" value="ENSPNAG00000032156.1"/>
</dbReference>
<feature type="region of interest" description="Disordered" evidence="4">
    <location>
        <begin position="370"/>
        <end position="397"/>
    </location>
</feature>
<feature type="signal peptide" evidence="6">
    <location>
        <begin position="1"/>
        <end position="24"/>
    </location>
</feature>
<evidence type="ECO:0000256" key="6">
    <source>
        <dbReference type="SAM" id="SignalP"/>
    </source>
</evidence>
<evidence type="ECO:0000256" key="4">
    <source>
        <dbReference type="SAM" id="MobiDB-lite"/>
    </source>
</evidence>
<reference evidence="8" key="2">
    <citation type="submission" date="2025-08" db="UniProtKB">
        <authorList>
            <consortium name="Ensembl"/>
        </authorList>
    </citation>
    <scope>IDENTIFICATION</scope>
</reference>
<evidence type="ECO:0000256" key="1">
    <source>
        <dbReference type="ARBA" id="ARBA00004370"/>
    </source>
</evidence>
<dbReference type="GO" id="GO:0005886">
    <property type="term" value="C:plasma membrane"/>
    <property type="evidence" value="ECO:0007669"/>
    <property type="project" value="TreeGrafter"/>
</dbReference>
<dbReference type="PROSITE" id="PS50835">
    <property type="entry name" value="IG_LIKE"/>
    <property type="match status" value="1"/>
</dbReference>
<reference evidence="8 9" key="1">
    <citation type="submission" date="2020-10" db="EMBL/GenBank/DDBJ databases">
        <title>Pygocentrus nattereri (red-bellied piranha) genome, fPygNat1, primary haplotype.</title>
        <authorList>
            <person name="Myers G."/>
            <person name="Meyer A."/>
            <person name="Karagic N."/>
            <person name="Pippel M."/>
            <person name="Winkler S."/>
            <person name="Tracey A."/>
            <person name="Wood J."/>
            <person name="Formenti G."/>
            <person name="Howe K."/>
            <person name="Fedrigo O."/>
            <person name="Jarvis E.D."/>
        </authorList>
    </citation>
    <scope>NUCLEOTIDE SEQUENCE [LARGE SCALE GENOMIC DNA]</scope>
</reference>
<dbReference type="InterPro" id="IPR013106">
    <property type="entry name" value="Ig_V-set"/>
</dbReference>
<dbReference type="InterPro" id="IPR050671">
    <property type="entry name" value="CD300_family_receptors"/>
</dbReference>
<feature type="compositionally biased region" description="Polar residues" evidence="4">
    <location>
        <begin position="384"/>
        <end position="397"/>
    </location>
</feature>
<evidence type="ECO:0000313" key="8">
    <source>
        <dbReference type="Ensembl" id="ENSPNAP00000046426.1"/>
    </source>
</evidence>
<evidence type="ECO:0000259" key="7">
    <source>
        <dbReference type="PROSITE" id="PS50835"/>
    </source>
</evidence>
<dbReference type="InterPro" id="IPR003599">
    <property type="entry name" value="Ig_sub"/>
</dbReference>
<dbReference type="SUPFAM" id="SSF48726">
    <property type="entry name" value="Immunoglobulin"/>
    <property type="match status" value="1"/>
</dbReference>
<evidence type="ECO:0000256" key="2">
    <source>
        <dbReference type="ARBA" id="ARBA00022692"/>
    </source>
</evidence>
<name>A0AAR2J9A3_PYGNA</name>
<keyword evidence="5" id="KW-1133">Transmembrane helix</keyword>
<feature type="transmembrane region" description="Helical" evidence="5">
    <location>
        <begin position="244"/>
        <end position="266"/>
    </location>
</feature>
<protein>
    <recommendedName>
        <fullName evidence="7">Ig-like domain-containing protein</fullName>
    </recommendedName>
</protein>
<evidence type="ECO:0000313" key="9">
    <source>
        <dbReference type="Proteomes" id="UP001501920"/>
    </source>
</evidence>
<sequence>MNITETRMKILLIFTLHLISGAAAGIDVIGFLGGRVTINFKHNVYDPVRQVLFCKAAECEIISYDQRNRWIQKDRFHLYGDFHQALTVTFKQLSSEDAGPYQYEENGRVKHQFNLRVIRDPCCLGSKTVSGYLGENVTISCSYPEEFESHNKLFYKLDGHHIPTMMDTTETQRGRFSISEDRRSKVVSVRISDVREDDGGVYYCGLWRGGESVSYQSFYTEIQLQVTPKSGSTTHTNPSGSSNTITVCACVALLLLLIGGLALIFLRCIQAKGSSSNSSEEGINSEMSPAACVYEEIQDFRPQSDSEDTPLYAIIQPPIHPSDPLNSVYTTAQLPKMPSHPPETVYVNAQLPTIPSDHPNEVYATVQLPTIPSDPPNEVYATAQLPTTSSHPPKTYM</sequence>
<evidence type="ECO:0000256" key="5">
    <source>
        <dbReference type="SAM" id="Phobius"/>
    </source>
</evidence>
<dbReference type="AlphaFoldDB" id="A0AAR2J9A3"/>
<organism evidence="8 9">
    <name type="scientific">Pygocentrus nattereri</name>
    <name type="common">Red-bellied piranha</name>
    <dbReference type="NCBI Taxonomy" id="42514"/>
    <lineage>
        <taxon>Eukaryota</taxon>
        <taxon>Metazoa</taxon>
        <taxon>Chordata</taxon>
        <taxon>Craniata</taxon>
        <taxon>Vertebrata</taxon>
        <taxon>Euteleostomi</taxon>
        <taxon>Actinopterygii</taxon>
        <taxon>Neopterygii</taxon>
        <taxon>Teleostei</taxon>
        <taxon>Ostariophysi</taxon>
        <taxon>Characiformes</taxon>
        <taxon>Characoidei</taxon>
        <taxon>Pygocentrus</taxon>
    </lineage>
</organism>
<dbReference type="InterPro" id="IPR007110">
    <property type="entry name" value="Ig-like_dom"/>
</dbReference>
<dbReference type="SMART" id="SM00409">
    <property type="entry name" value="IG"/>
    <property type="match status" value="1"/>
</dbReference>
<feature type="domain" description="Ig-like" evidence="7">
    <location>
        <begin position="134"/>
        <end position="204"/>
    </location>
</feature>
<keyword evidence="2 5" id="KW-0812">Transmembrane</keyword>
<reference evidence="8" key="3">
    <citation type="submission" date="2025-09" db="UniProtKB">
        <authorList>
            <consortium name="Ensembl"/>
        </authorList>
    </citation>
    <scope>IDENTIFICATION</scope>
</reference>
<dbReference type="InterPro" id="IPR036179">
    <property type="entry name" value="Ig-like_dom_sf"/>
</dbReference>
<feature type="chain" id="PRO_5043994955" description="Ig-like domain-containing protein" evidence="6">
    <location>
        <begin position="25"/>
        <end position="397"/>
    </location>
</feature>
<dbReference type="GO" id="GO:0004888">
    <property type="term" value="F:transmembrane signaling receptor activity"/>
    <property type="evidence" value="ECO:0007669"/>
    <property type="project" value="TreeGrafter"/>
</dbReference>
<gene>
    <name evidence="8" type="primary">PRRG1</name>
</gene>
<dbReference type="PANTHER" id="PTHR11860:SF87">
    <property type="entry name" value="CMRF35-LIKE MOLECULE 8"/>
    <property type="match status" value="1"/>
</dbReference>
<dbReference type="Gene3D" id="2.60.40.10">
    <property type="entry name" value="Immunoglobulins"/>
    <property type="match status" value="2"/>
</dbReference>
<keyword evidence="6" id="KW-0732">Signal</keyword>